<dbReference type="EMBL" id="AP018400">
    <property type="protein sequence ID" value="BBA91889.1"/>
    <property type="molecule type" value="Genomic_DNA"/>
</dbReference>
<gene>
    <name evidence="1" type="ORF">SR187_1290</name>
</gene>
<proteinExistence type="predicted"/>
<organism evidence="1 2">
    <name type="scientific">Streptococcus ruminantium</name>
    <dbReference type="NCBI Taxonomy" id="1917441"/>
    <lineage>
        <taxon>Bacteria</taxon>
        <taxon>Bacillati</taxon>
        <taxon>Bacillota</taxon>
        <taxon>Bacilli</taxon>
        <taxon>Lactobacillales</taxon>
        <taxon>Streptococcaceae</taxon>
        <taxon>Streptococcus</taxon>
    </lineage>
</organism>
<evidence type="ECO:0000313" key="1">
    <source>
        <dbReference type="EMBL" id="BBA91889.1"/>
    </source>
</evidence>
<evidence type="ECO:0000313" key="2">
    <source>
        <dbReference type="Proteomes" id="UP000269331"/>
    </source>
</evidence>
<dbReference type="AlphaFoldDB" id="A0A2Z5TKG2"/>
<name>A0A2Z5TKG2_9STRE</name>
<sequence>MENDSAQFILLARNLSSYKSKLGDYEASGARLLAFFQII</sequence>
<reference evidence="1 2" key="1">
    <citation type="journal article" date="2018" name="Genome Biol. Evol.">
        <title>Complete Genome Sequence of Streptococcus ruminantium sp. nov. GUT-187T (=DSM 104980T =JCM 31869T), the Type Strain of S. ruminantium, and Comparison with Genome Sequences of Streptococcus suis Strains.</title>
        <authorList>
            <person name="Tohya M."/>
            <person name="Sekizaki T."/>
            <person name="Miyoshi-Akiyama T."/>
        </authorList>
    </citation>
    <scope>NUCLEOTIDE SEQUENCE [LARGE SCALE GENOMIC DNA]</scope>
    <source>
        <strain evidence="1 2">GUT187T</strain>
    </source>
</reference>
<dbReference type="KEGG" id="srq:SR187_1290"/>
<protein>
    <submittedName>
        <fullName evidence="1">Uncharacterized protein</fullName>
    </submittedName>
</protein>
<dbReference type="Proteomes" id="UP000269331">
    <property type="component" value="Chromosome"/>
</dbReference>
<accession>A0A2Z5TKG2</accession>